<name>D0A3S9_TRYB9</name>
<accession>D0A3S9</accession>
<dbReference type="Proteomes" id="UP000002316">
    <property type="component" value="Chromosome 10"/>
</dbReference>
<proteinExistence type="predicted"/>
<dbReference type="EMBL" id="FN554973">
    <property type="protein sequence ID" value="CBH15923.1"/>
    <property type="molecule type" value="Genomic_DNA"/>
</dbReference>
<protein>
    <submittedName>
        <fullName evidence="1">Uncharacterized protein</fullName>
    </submittedName>
</protein>
<gene>
    <name evidence="1" type="ORF">TbgDal_X10150</name>
</gene>
<reference evidence="2" key="1">
    <citation type="journal article" date="2010" name="PLoS Negl. Trop. Dis.">
        <title>The genome sequence of Trypanosoma brucei gambiense, causative agent of chronic human african trypanosomiasis.</title>
        <authorList>
            <person name="Jackson A.P."/>
            <person name="Sanders M."/>
            <person name="Berry A."/>
            <person name="McQuillan J."/>
            <person name="Aslett M.A."/>
            <person name="Quail M.A."/>
            <person name="Chukualim B."/>
            <person name="Capewell P."/>
            <person name="MacLeod A."/>
            <person name="Melville S.E."/>
            <person name="Gibson W."/>
            <person name="Barry J.D."/>
            <person name="Berriman M."/>
            <person name="Hertz-Fowler C."/>
        </authorList>
    </citation>
    <scope>NUCLEOTIDE SEQUENCE [LARGE SCALE GENOMIC DNA]</scope>
    <source>
        <strain evidence="2">MHOM/CI/86/DAL972</strain>
    </source>
</reference>
<evidence type="ECO:0000313" key="1">
    <source>
        <dbReference type="EMBL" id="CBH15923.1"/>
    </source>
</evidence>
<evidence type="ECO:0000313" key="2">
    <source>
        <dbReference type="Proteomes" id="UP000002316"/>
    </source>
</evidence>
<dbReference type="AlphaFoldDB" id="D0A3S9"/>
<dbReference type="GeneID" id="23864183"/>
<dbReference type="RefSeq" id="XP_011778187.1">
    <property type="nucleotide sequence ID" value="XM_011779885.1"/>
</dbReference>
<dbReference type="KEGG" id="tbg:TbgDal_X10150"/>
<sequence>MKFVCVCVWGGGGWTNAFQNLESGLVPSRVFEVLGRNNITFTGDEREAKDRGPASISAHAVSCCPFFAVFLSKIVATGWCVKCRSAHERVFVGRQKTSLDT</sequence>
<organism evidence="1 2">
    <name type="scientific">Trypanosoma brucei gambiense (strain MHOM/CI/86/DAL972)</name>
    <dbReference type="NCBI Taxonomy" id="679716"/>
    <lineage>
        <taxon>Eukaryota</taxon>
        <taxon>Discoba</taxon>
        <taxon>Euglenozoa</taxon>
        <taxon>Kinetoplastea</taxon>
        <taxon>Metakinetoplastina</taxon>
        <taxon>Trypanosomatida</taxon>
        <taxon>Trypanosomatidae</taxon>
        <taxon>Trypanosoma</taxon>
    </lineage>
</organism>